<protein>
    <recommendedName>
        <fullName evidence="5">DUF3558 domain-containing protein</fullName>
    </recommendedName>
</protein>
<proteinExistence type="predicted"/>
<evidence type="ECO:0008006" key="5">
    <source>
        <dbReference type="Google" id="ProtNLM"/>
    </source>
</evidence>
<sequence length="175" mass="17969">MVLSRRFAVLGAALLLCPNVGAAFADPTPSPVPPESSMTIECPAPEDVAAALGRQVTSNMVAARECRYSASGAGPVLFRFESLTLAELRSAAESAGTTPTEVDDLTPGAFATSVGNNWVVRFQLGTEAATLVVPTALQSGAVSLAEQFLAAGPNPVPSTSPRDERERPGMPGTGN</sequence>
<feature type="signal peptide" evidence="2">
    <location>
        <begin position="1"/>
        <end position="25"/>
    </location>
</feature>
<dbReference type="AlphaFoldDB" id="A0A553K5R2"/>
<dbReference type="RefSeq" id="WP_143937131.1">
    <property type="nucleotide sequence ID" value="NZ_VKKG01000001.1"/>
</dbReference>
<keyword evidence="2" id="KW-0732">Signal</keyword>
<comment type="caution">
    <text evidence="3">The sequence shown here is derived from an EMBL/GenBank/DDBJ whole genome shotgun (WGS) entry which is preliminary data.</text>
</comment>
<organism evidence="3 4">
    <name type="scientific">Tessaracoccus rhinocerotis</name>
    <dbReference type="NCBI Taxonomy" id="1689449"/>
    <lineage>
        <taxon>Bacteria</taxon>
        <taxon>Bacillati</taxon>
        <taxon>Actinomycetota</taxon>
        <taxon>Actinomycetes</taxon>
        <taxon>Propionibacteriales</taxon>
        <taxon>Propionibacteriaceae</taxon>
        <taxon>Tessaracoccus</taxon>
    </lineage>
</organism>
<evidence type="ECO:0000256" key="1">
    <source>
        <dbReference type="SAM" id="MobiDB-lite"/>
    </source>
</evidence>
<keyword evidence="4" id="KW-1185">Reference proteome</keyword>
<feature type="region of interest" description="Disordered" evidence="1">
    <location>
        <begin position="151"/>
        <end position="175"/>
    </location>
</feature>
<dbReference type="EMBL" id="VKKG01000001">
    <property type="protein sequence ID" value="TRY20047.1"/>
    <property type="molecule type" value="Genomic_DNA"/>
</dbReference>
<evidence type="ECO:0000313" key="4">
    <source>
        <dbReference type="Proteomes" id="UP000317638"/>
    </source>
</evidence>
<evidence type="ECO:0000313" key="3">
    <source>
        <dbReference type="EMBL" id="TRY20047.1"/>
    </source>
</evidence>
<evidence type="ECO:0000256" key="2">
    <source>
        <dbReference type="SAM" id="SignalP"/>
    </source>
</evidence>
<reference evidence="3 4" key="1">
    <citation type="submission" date="2019-07" db="EMBL/GenBank/DDBJ databases">
        <authorList>
            <person name="Zhou L.-Y."/>
        </authorList>
    </citation>
    <scope>NUCLEOTIDE SEQUENCE [LARGE SCALE GENOMIC DNA]</scope>
    <source>
        <strain evidence="3 4">YIM 101269</strain>
    </source>
</reference>
<name>A0A553K5R2_9ACTN</name>
<feature type="chain" id="PRO_5021749255" description="DUF3558 domain-containing protein" evidence="2">
    <location>
        <begin position="26"/>
        <end position="175"/>
    </location>
</feature>
<gene>
    <name evidence="3" type="ORF">FOJ82_04035</name>
</gene>
<accession>A0A553K5R2</accession>
<dbReference type="Proteomes" id="UP000317638">
    <property type="component" value="Unassembled WGS sequence"/>
</dbReference>